<accession>A0A4Y2WMP3</accession>
<feature type="domain" description="C2" evidence="1">
    <location>
        <begin position="15"/>
        <end position="64"/>
    </location>
</feature>
<dbReference type="GO" id="GO:0035556">
    <property type="term" value="P:intracellular signal transduction"/>
    <property type="evidence" value="ECO:0007669"/>
    <property type="project" value="InterPro"/>
</dbReference>
<dbReference type="Gene3D" id="2.60.40.150">
    <property type="entry name" value="C2 domain"/>
    <property type="match status" value="1"/>
</dbReference>
<gene>
    <name evidence="2" type="ORF">AVEN_75399_1</name>
</gene>
<evidence type="ECO:0000259" key="1">
    <source>
        <dbReference type="Pfam" id="PF00168"/>
    </source>
</evidence>
<dbReference type="InterPro" id="IPR001192">
    <property type="entry name" value="PI-PLC_fam"/>
</dbReference>
<dbReference type="InterPro" id="IPR035892">
    <property type="entry name" value="C2_domain_sf"/>
</dbReference>
<dbReference type="InterPro" id="IPR000008">
    <property type="entry name" value="C2_dom"/>
</dbReference>
<name>A0A4Y2WMP3_ARAVE</name>
<dbReference type="PANTHER" id="PTHR10336">
    <property type="entry name" value="PHOSPHOINOSITIDE-SPECIFIC PHOSPHOLIPASE C FAMILY PROTEIN"/>
    <property type="match status" value="1"/>
</dbReference>
<feature type="non-terminal residue" evidence="2">
    <location>
        <position position="1"/>
    </location>
</feature>
<dbReference type="AlphaFoldDB" id="A0A4Y2WMP3"/>
<organism evidence="2 3">
    <name type="scientific">Araneus ventricosus</name>
    <name type="common">Orbweaver spider</name>
    <name type="synonym">Epeira ventricosa</name>
    <dbReference type="NCBI Taxonomy" id="182803"/>
    <lineage>
        <taxon>Eukaryota</taxon>
        <taxon>Metazoa</taxon>
        <taxon>Ecdysozoa</taxon>
        <taxon>Arthropoda</taxon>
        <taxon>Chelicerata</taxon>
        <taxon>Arachnida</taxon>
        <taxon>Araneae</taxon>
        <taxon>Araneomorphae</taxon>
        <taxon>Entelegynae</taxon>
        <taxon>Araneoidea</taxon>
        <taxon>Araneidae</taxon>
        <taxon>Araneus</taxon>
    </lineage>
</organism>
<evidence type="ECO:0000313" key="2">
    <source>
        <dbReference type="EMBL" id="GBO38331.1"/>
    </source>
</evidence>
<dbReference type="OrthoDB" id="269822at2759"/>
<dbReference type="EMBL" id="BGPR01063006">
    <property type="protein sequence ID" value="GBO38331.1"/>
    <property type="molecule type" value="Genomic_DNA"/>
</dbReference>
<dbReference type="SUPFAM" id="SSF49562">
    <property type="entry name" value="C2 domain (Calcium/lipid-binding domain, CaLB)"/>
    <property type="match status" value="1"/>
</dbReference>
<sequence>PYDPSKSPYPDRQLHVTIKIISAQFLPKPNKAEDGEVVDPYVSVKVYGHPLDAQKKKTKFISNNGKTTVCVGEL</sequence>
<comment type="caution">
    <text evidence="2">The sequence shown here is derived from an EMBL/GenBank/DDBJ whole genome shotgun (WGS) entry which is preliminary data.</text>
</comment>
<reference evidence="2 3" key="1">
    <citation type="journal article" date="2019" name="Sci. Rep.">
        <title>Orb-weaving spider Araneus ventricosus genome elucidates the spidroin gene catalogue.</title>
        <authorList>
            <person name="Kono N."/>
            <person name="Nakamura H."/>
            <person name="Ohtoshi R."/>
            <person name="Moran D.A.P."/>
            <person name="Shinohara A."/>
            <person name="Yoshida Y."/>
            <person name="Fujiwara M."/>
            <person name="Mori M."/>
            <person name="Tomita M."/>
            <person name="Arakawa K."/>
        </authorList>
    </citation>
    <scope>NUCLEOTIDE SEQUENCE [LARGE SCALE GENOMIC DNA]</scope>
</reference>
<keyword evidence="3" id="KW-1185">Reference proteome</keyword>
<proteinExistence type="predicted"/>
<evidence type="ECO:0000313" key="3">
    <source>
        <dbReference type="Proteomes" id="UP000499080"/>
    </source>
</evidence>
<dbReference type="GO" id="GO:0004435">
    <property type="term" value="F:phosphatidylinositol-4,5-bisphosphate phospholipase C activity"/>
    <property type="evidence" value="ECO:0007669"/>
    <property type="project" value="TreeGrafter"/>
</dbReference>
<dbReference type="Proteomes" id="UP000499080">
    <property type="component" value="Unassembled WGS sequence"/>
</dbReference>
<dbReference type="Pfam" id="PF00168">
    <property type="entry name" value="C2"/>
    <property type="match status" value="1"/>
</dbReference>
<protein>
    <recommendedName>
        <fullName evidence="1">C2 domain-containing protein</fullName>
    </recommendedName>
</protein>